<dbReference type="EMBL" id="JBEPSJ010000002">
    <property type="protein sequence ID" value="MET4582276.1"/>
    <property type="molecule type" value="Genomic_DNA"/>
</dbReference>
<dbReference type="RefSeq" id="WP_354024474.1">
    <property type="nucleotide sequence ID" value="NZ_JBEPSJ010000002.1"/>
</dbReference>
<dbReference type="Proteomes" id="UP001549257">
    <property type="component" value="Unassembled WGS sequence"/>
</dbReference>
<dbReference type="Pfam" id="PF07920">
    <property type="entry name" value="DUF1684"/>
    <property type="match status" value="1"/>
</dbReference>
<name>A0ABV2QMJ7_9MICO</name>
<sequence>MTITPTASPIADAPAAHTAWRTSRLGAVTSATGNLALVETRWLQPGPGAGPVTEESAAAEFDRAVAAAPATVTVTRLSRSNLDTGEPEHGLRFWDSESAAIRAFDTVTAFDYDPDWVIEATFTPVAGDRTIPFEHIRDNGGSRELVVPGDITFTRDGVDYSLGAFDDDGTLLLVFGDATNRLTGETSTYSSGRFLRVERADGAGFGDAGPVTLDFNRAFVPPCGFSVQYNCPMPPAQNRFAGPVEAGEREVVFAGGFDIYSL</sequence>
<evidence type="ECO:0000313" key="1">
    <source>
        <dbReference type="EMBL" id="MET4582276.1"/>
    </source>
</evidence>
<proteinExistence type="predicted"/>
<keyword evidence="2" id="KW-1185">Reference proteome</keyword>
<reference evidence="1 2" key="1">
    <citation type="submission" date="2024-06" db="EMBL/GenBank/DDBJ databases">
        <title>Sorghum-associated microbial communities from plants grown in Nebraska, USA.</title>
        <authorList>
            <person name="Schachtman D."/>
        </authorList>
    </citation>
    <scope>NUCLEOTIDE SEQUENCE [LARGE SCALE GENOMIC DNA]</scope>
    <source>
        <strain evidence="1 2">2857</strain>
    </source>
</reference>
<organism evidence="1 2">
    <name type="scientific">Conyzicola nivalis</name>
    <dbReference type="NCBI Taxonomy" id="1477021"/>
    <lineage>
        <taxon>Bacteria</taxon>
        <taxon>Bacillati</taxon>
        <taxon>Actinomycetota</taxon>
        <taxon>Actinomycetes</taxon>
        <taxon>Micrococcales</taxon>
        <taxon>Microbacteriaceae</taxon>
        <taxon>Conyzicola</taxon>
    </lineage>
</organism>
<dbReference type="InterPro" id="IPR012467">
    <property type="entry name" value="DUF1684"/>
</dbReference>
<comment type="caution">
    <text evidence="1">The sequence shown here is derived from an EMBL/GenBank/DDBJ whole genome shotgun (WGS) entry which is preliminary data.</text>
</comment>
<dbReference type="PANTHER" id="PTHR41913:SF1">
    <property type="entry name" value="DUF1684 DOMAIN-CONTAINING PROTEIN"/>
    <property type="match status" value="1"/>
</dbReference>
<dbReference type="PANTHER" id="PTHR41913">
    <property type="entry name" value="DUF1684 DOMAIN-CONTAINING PROTEIN"/>
    <property type="match status" value="1"/>
</dbReference>
<protein>
    <submittedName>
        <fullName evidence="1">Uncharacterized protein (DUF1684 family)</fullName>
    </submittedName>
</protein>
<accession>A0ABV2QMJ7</accession>
<evidence type="ECO:0000313" key="2">
    <source>
        <dbReference type="Proteomes" id="UP001549257"/>
    </source>
</evidence>
<gene>
    <name evidence="1" type="ORF">ABIE21_001786</name>
</gene>